<comment type="similarity">
    <text evidence="2">Belongs to the LIMR family.</text>
</comment>
<keyword evidence="3 6" id="KW-0812">Transmembrane</keyword>
<dbReference type="Proteomes" id="UP000095283">
    <property type="component" value="Unplaced"/>
</dbReference>
<evidence type="ECO:0000256" key="5">
    <source>
        <dbReference type="ARBA" id="ARBA00023136"/>
    </source>
</evidence>
<accession>A0A1I7X131</accession>
<dbReference type="InterPro" id="IPR051584">
    <property type="entry name" value="GPCR-associated_LMBR1"/>
</dbReference>
<evidence type="ECO:0000256" key="2">
    <source>
        <dbReference type="ARBA" id="ARBA00010487"/>
    </source>
</evidence>
<dbReference type="PANTHER" id="PTHR21355">
    <property type="entry name" value="G-PROTEIN COUPLED RECEPTOR-ASSOCIATED PROTEIN LMBRD2"/>
    <property type="match status" value="1"/>
</dbReference>
<reference evidence="8" key="1">
    <citation type="submission" date="2016-11" db="UniProtKB">
        <authorList>
            <consortium name="WormBaseParasite"/>
        </authorList>
    </citation>
    <scope>IDENTIFICATION</scope>
</reference>
<keyword evidence="4 6" id="KW-1133">Transmembrane helix</keyword>
<dbReference type="Pfam" id="PF04791">
    <property type="entry name" value="LMBR1"/>
    <property type="match status" value="1"/>
</dbReference>
<proteinExistence type="inferred from homology"/>
<evidence type="ECO:0000256" key="6">
    <source>
        <dbReference type="SAM" id="Phobius"/>
    </source>
</evidence>
<name>A0A1I7X131_HETBA</name>
<evidence type="ECO:0000256" key="3">
    <source>
        <dbReference type="ARBA" id="ARBA00022692"/>
    </source>
</evidence>
<dbReference type="GO" id="GO:0016020">
    <property type="term" value="C:membrane"/>
    <property type="evidence" value="ECO:0007669"/>
    <property type="project" value="UniProtKB-SubCell"/>
</dbReference>
<keyword evidence="7" id="KW-1185">Reference proteome</keyword>
<evidence type="ECO:0000313" key="8">
    <source>
        <dbReference type="WBParaSite" id="Hba_11137"/>
    </source>
</evidence>
<evidence type="ECO:0000256" key="4">
    <source>
        <dbReference type="ARBA" id="ARBA00022989"/>
    </source>
</evidence>
<dbReference type="WBParaSite" id="Hba_11137">
    <property type="protein sequence ID" value="Hba_11137"/>
    <property type="gene ID" value="Hba_11137"/>
</dbReference>
<dbReference type="PANTHER" id="PTHR21355:SF0">
    <property type="entry name" value="G-PROTEIN COUPLED RECEPTOR-ASSOCIATED PROTEIN LMBRD2"/>
    <property type="match status" value="1"/>
</dbReference>
<keyword evidence="5 6" id="KW-0472">Membrane</keyword>
<dbReference type="InterPro" id="IPR006876">
    <property type="entry name" value="LMBR1-like_membr_prot"/>
</dbReference>
<evidence type="ECO:0000256" key="1">
    <source>
        <dbReference type="ARBA" id="ARBA00004141"/>
    </source>
</evidence>
<comment type="subcellular location">
    <subcellularLocation>
        <location evidence="1">Membrane</location>
        <topology evidence="1">Multi-pass membrane protein</topology>
    </subcellularLocation>
</comment>
<feature type="transmembrane region" description="Helical" evidence="6">
    <location>
        <begin position="38"/>
        <end position="58"/>
    </location>
</feature>
<feature type="transmembrane region" description="Helical" evidence="6">
    <location>
        <begin position="128"/>
        <end position="153"/>
    </location>
</feature>
<evidence type="ECO:0000313" key="7">
    <source>
        <dbReference type="Proteomes" id="UP000095283"/>
    </source>
</evidence>
<dbReference type="AlphaFoldDB" id="A0A1I7X131"/>
<protein>
    <submittedName>
        <fullName evidence="8">G protein-coupled receptor</fullName>
    </submittedName>
</protein>
<sequence length="174" mass="20100">MTVLILFSECTFFIVHPTLSPAAIIINYAAQRFHYKYTQFVAVGIICYLCACAYFTVFRLQIYRYYHLDPNQHTDENSLLFSAILLCRLTPPICLNFLGMIHLDSHVVQVKDFGVETQFTKLMGHLDIISLVAKGINIYLPICILIFCAVTYYKNFITVYWLCFSLSCQPPERV</sequence>
<organism evidence="7 8">
    <name type="scientific">Heterorhabditis bacteriophora</name>
    <name type="common">Entomopathogenic nematode worm</name>
    <dbReference type="NCBI Taxonomy" id="37862"/>
    <lineage>
        <taxon>Eukaryota</taxon>
        <taxon>Metazoa</taxon>
        <taxon>Ecdysozoa</taxon>
        <taxon>Nematoda</taxon>
        <taxon>Chromadorea</taxon>
        <taxon>Rhabditida</taxon>
        <taxon>Rhabditina</taxon>
        <taxon>Rhabditomorpha</taxon>
        <taxon>Strongyloidea</taxon>
        <taxon>Heterorhabditidae</taxon>
        <taxon>Heterorhabditis</taxon>
    </lineage>
</organism>